<comment type="caution">
    <text evidence="1">The sequence shown here is derived from an EMBL/GenBank/DDBJ whole genome shotgun (WGS) entry which is preliminary data.</text>
</comment>
<accession>A0A7J0G718</accession>
<dbReference type="EMBL" id="BJWL01000018">
    <property type="protein sequence ID" value="GFZ06578.1"/>
    <property type="molecule type" value="Genomic_DNA"/>
</dbReference>
<evidence type="ECO:0000313" key="1">
    <source>
        <dbReference type="EMBL" id="GFZ06578.1"/>
    </source>
</evidence>
<gene>
    <name evidence="1" type="ORF">Acr_18g0007480</name>
</gene>
<dbReference type="Proteomes" id="UP000585474">
    <property type="component" value="Unassembled WGS sequence"/>
</dbReference>
<reference evidence="1 2" key="1">
    <citation type="submission" date="2019-07" db="EMBL/GenBank/DDBJ databases">
        <title>De Novo Assembly of kiwifruit Actinidia rufa.</title>
        <authorList>
            <person name="Sugita-Konishi S."/>
            <person name="Sato K."/>
            <person name="Mori E."/>
            <person name="Abe Y."/>
            <person name="Kisaki G."/>
            <person name="Hamano K."/>
            <person name="Suezawa K."/>
            <person name="Otani M."/>
            <person name="Fukuda T."/>
            <person name="Manabe T."/>
            <person name="Gomi K."/>
            <person name="Tabuchi M."/>
            <person name="Akimitsu K."/>
            <person name="Kataoka I."/>
        </authorList>
    </citation>
    <scope>NUCLEOTIDE SEQUENCE [LARGE SCALE GENOMIC DNA]</scope>
    <source>
        <strain evidence="2">cv. Fuchu</strain>
    </source>
</reference>
<proteinExistence type="predicted"/>
<organism evidence="1 2">
    <name type="scientific">Actinidia rufa</name>
    <dbReference type="NCBI Taxonomy" id="165716"/>
    <lineage>
        <taxon>Eukaryota</taxon>
        <taxon>Viridiplantae</taxon>
        <taxon>Streptophyta</taxon>
        <taxon>Embryophyta</taxon>
        <taxon>Tracheophyta</taxon>
        <taxon>Spermatophyta</taxon>
        <taxon>Magnoliopsida</taxon>
        <taxon>eudicotyledons</taxon>
        <taxon>Gunneridae</taxon>
        <taxon>Pentapetalae</taxon>
        <taxon>asterids</taxon>
        <taxon>Ericales</taxon>
        <taxon>Actinidiaceae</taxon>
        <taxon>Actinidia</taxon>
    </lineage>
</organism>
<keyword evidence="2" id="KW-1185">Reference proteome</keyword>
<name>A0A7J0G718_9ERIC</name>
<sequence length="146" mass="15681">MRNESKATLAQMNLALQENSELKKVDSGEVFQKVFDCGFNRAEDSYEKQLVTPLDHPALNVASPSIESSDPPVVYSPLILLGFNEEEYMNQLTDKEGVAIVEVGTTQGPKFCGSEGEDADVNMAPSNELVGVKVGEAEDAKEGVGG</sequence>
<protein>
    <submittedName>
        <fullName evidence="1">Uncharacterized protein</fullName>
    </submittedName>
</protein>
<evidence type="ECO:0000313" key="2">
    <source>
        <dbReference type="Proteomes" id="UP000585474"/>
    </source>
</evidence>
<dbReference type="AlphaFoldDB" id="A0A7J0G718"/>